<dbReference type="EMBL" id="JWZT01003622">
    <property type="protein sequence ID" value="KII66060.1"/>
    <property type="molecule type" value="Genomic_DNA"/>
</dbReference>
<evidence type="ECO:0000313" key="1">
    <source>
        <dbReference type="EMBL" id="KII66060.1"/>
    </source>
</evidence>
<keyword evidence="2" id="KW-1185">Reference proteome</keyword>
<name>A0A0C2MNX0_THEKT</name>
<proteinExistence type="predicted"/>
<dbReference type="AlphaFoldDB" id="A0A0C2MNX0"/>
<organism evidence="1 2">
    <name type="scientific">Thelohanellus kitauei</name>
    <name type="common">Myxosporean</name>
    <dbReference type="NCBI Taxonomy" id="669202"/>
    <lineage>
        <taxon>Eukaryota</taxon>
        <taxon>Metazoa</taxon>
        <taxon>Cnidaria</taxon>
        <taxon>Myxozoa</taxon>
        <taxon>Myxosporea</taxon>
        <taxon>Bivalvulida</taxon>
        <taxon>Platysporina</taxon>
        <taxon>Myxobolidae</taxon>
        <taxon>Thelohanellus</taxon>
    </lineage>
</organism>
<comment type="caution">
    <text evidence="1">The sequence shown here is derived from an EMBL/GenBank/DDBJ whole genome shotgun (WGS) entry which is preliminary data.</text>
</comment>
<gene>
    <name evidence="1" type="ORF">RF11_10166</name>
</gene>
<protein>
    <submittedName>
        <fullName evidence="1">Uncharacterized protein</fullName>
    </submittedName>
</protein>
<evidence type="ECO:0000313" key="2">
    <source>
        <dbReference type="Proteomes" id="UP000031668"/>
    </source>
</evidence>
<reference evidence="1 2" key="1">
    <citation type="journal article" date="2014" name="Genome Biol. Evol.">
        <title>The genome of the myxosporean Thelohanellus kitauei shows adaptations to nutrient acquisition within its fish host.</title>
        <authorList>
            <person name="Yang Y."/>
            <person name="Xiong J."/>
            <person name="Zhou Z."/>
            <person name="Huo F."/>
            <person name="Miao W."/>
            <person name="Ran C."/>
            <person name="Liu Y."/>
            <person name="Zhang J."/>
            <person name="Feng J."/>
            <person name="Wang M."/>
            <person name="Wang M."/>
            <person name="Wang L."/>
            <person name="Yao B."/>
        </authorList>
    </citation>
    <scope>NUCLEOTIDE SEQUENCE [LARGE SCALE GENOMIC DNA]</scope>
    <source>
        <strain evidence="1">Wuqing</strain>
    </source>
</reference>
<dbReference type="Proteomes" id="UP000031668">
    <property type="component" value="Unassembled WGS sequence"/>
</dbReference>
<sequence>MSFVNITVDERIDFFDFCLIVETQPSSISSEKLDVTSIYNAFLKPTENVFDRKAFEKTIDYTLGQEVPQSILSELKSSLLSDDDNITLEQFTNKLMIQDRFESIGDLIMRRR</sequence>
<accession>A0A0C2MNX0</accession>
<dbReference type="OrthoDB" id="10557861at2759"/>